<dbReference type="Gene3D" id="1.10.10.60">
    <property type="entry name" value="Homeodomain-like"/>
    <property type="match status" value="1"/>
</dbReference>
<keyword evidence="3 5" id="KW-0371">Homeobox</keyword>
<dbReference type="GO" id="GO:0000981">
    <property type="term" value="F:DNA-binding transcription factor activity, RNA polymerase II-specific"/>
    <property type="evidence" value="ECO:0007669"/>
    <property type="project" value="TreeGrafter"/>
</dbReference>
<accession>A0A9W3GHR2</accession>
<feature type="domain" description="Homeobox" evidence="8">
    <location>
        <begin position="203"/>
        <end position="263"/>
    </location>
</feature>
<dbReference type="GO" id="GO:0000978">
    <property type="term" value="F:RNA polymerase II cis-regulatory region sequence-specific DNA binding"/>
    <property type="evidence" value="ECO:0007669"/>
    <property type="project" value="TreeGrafter"/>
</dbReference>
<evidence type="ECO:0000313" key="9">
    <source>
        <dbReference type="RefSeq" id="XP_045379156.1"/>
    </source>
</evidence>
<dbReference type="GO" id="GO:0030182">
    <property type="term" value="P:neuron differentiation"/>
    <property type="evidence" value="ECO:0007669"/>
    <property type="project" value="TreeGrafter"/>
</dbReference>
<organism evidence="9">
    <name type="scientific">Camelus bactrianus</name>
    <name type="common">Bactrian camel</name>
    <dbReference type="NCBI Taxonomy" id="9837"/>
    <lineage>
        <taxon>Eukaryota</taxon>
        <taxon>Metazoa</taxon>
        <taxon>Chordata</taxon>
        <taxon>Craniata</taxon>
        <taxon>Vertebrata</taxon>
        <taxon>Euteleostomi</taxon>
        <taxon>Mammalia</taxon>
        <taxon>Eutheria</taxon>
        <taxon>Laurasiatheria</taxon>
        <taxon>Artiodactyla</taxon>
        <taxon>Tylopoda</taxon>
        <taxon>Camelidae</taxon>
        <taxon>Camelus</taxon>
    </lineage>
</organism>
<dbReference type="CDD" id="cd00086">
    <property type="entry name" value="homeodomain"/>
    <property type="match status" value="1"/>
</dbReference>
<dbReference type="AlphaFoldDB" id="A0A9W3GHR2"/>
<evidence type="ECO:0000256" key="1">
    <source>
        <dbReference type="ARBA" id="ARBA00004123"/>
    </source>
</evidence>
<feature type="region of interest" description="Disordered" evidence="7">
    <location>
        <begin position="1"/>
        <end position="38"/>
    </location>
</feature>
<dbReference type="InterPro" id="IPR009057">
    <property type="entry name" value="Homeodomain-like_sf"/>
</dbReference>
<dbReference type="RefSeq" id="XP_045379156.1">
    <property type="nucleotide sequence ID" value="XM_045523200.1"/>
</dbReference>
<reference evidence="9" key="1">
    <citation type="submission" date="2025-08" db="UniProtKB">
        <authorList>
            <consortium name="RefSeq"/>
        </authorList>
    </citation>
    <scope>IDENTIFICATION</scope>
    <source>
        <tissue evidence="9">Blood</tissue>
    </source>
</reference>
<name>A0A9W3GHR2_CAMBA</name>
<dbReference type="InterPro" id="IPR001356">
    <property type="entry name" value="HD"/>
</dbReference>
<feature type="compositionally biased region" description="Low complexity" evidence="7">
    <location>
        <begin position="10"/>
        <end position="19"/>
    </location>
</feature>
<dbReference type="GO" id="GO:0007420">
    <property type="term" value="P:brain development"/>
    <property type="evidence" value="ECO:0007669"/>
    <property type="project" value="TreeGrafter"/>
</dbReference>
<evidence type="ECO:0000256" key="4">
    <source>
        <dbReference type="ARBA" id="ARBA00023242"/>
    </source>
</evidence>
<dbReference type="GO" id="GO:0005634">
    <property type="term" value="C:nucleus"/>
    <property type="evidence" value="ECO:0007669"/>
    <property type="project" value="UniProtKB-SubCell"/>
</dbReference>
<feature type="DNA-binding region" description="Homeobox" evidence="5">
    <location>
        <begin position="205"/>
        <end position="264"/>
    </location>
</feature>
<sequence length="300" mass="33210">MGLNKPQRPRLPSLRSSRQGPRHAQRGAERTPAARSIGRLEQQRPQTLVLGLRAAHFCGLQGLGITDSSPKRLSSSQTQGPTFNREKRVLLLVLLSEELLGVKDPIPPPLLMSEDRSGLTALSLLSHLGVSSLSAFLLCYLAEDKAVQGSCELFSLLQDERAEGDWLTSPPADSFSGLELAHCPGLWGPPDWAPAHDLQDTERSQKRVRTMFNLEQLEELEKMFAKQHNLVGKQRAQLAAQLNLTENQVRVWFQNRRVKYQKQQRLKLPPVSATAASPDEPSSSSETSIQREDAGPGMDS</sequence>
<dbReference type="SUPFAM" id="SSF46689">
    <property type="entry name" value="Homeodomain-like"/>
    <property type="match status" value="1"/>
</dbReference>
<feature type="compositionally biased region" description="Low complexity" evidence="7">
    <location>
        <begin position="272"/>
        <end position="288"/>
    </location>
</feature>
<evidence type="ECO:0000259" key="8">
    <source>
        <dbReference type="PROSITE" id="PS50071"/>
    </source>
</evidence>
<dbReference type="PANTHER" id="PTHR24339:SF68">
    <property type="entry name" value="HOMEOBOX PROTEIN NOTOCHORD"/>
    <property type="match status" value="1"/>
</dbReference>
<dbReference type="PRINTS" id="PR00031">
    <property type="entry name" value="HTHREPRESSR"/>
</dbReference>
<gene>
    <name evidence="9" type="primary">NOTO</name>
</gene>
<keyword evidence="4 5" id="KW-0539">Nucleus</keyword>
<evidence type="ECO:0000256" key="3">
    <source>
        <dbReference type="ARBA" id="ARBA00023155"/>
    </source>
</evidence>
<evidence type="ECO:0000256" key="2">
    <source>
        <dbReference type="ARBA" id="ARBA00023125"/>
    </source>
</evidence>
<dbReference type="Pfam" id="PF00046">
    <property type="entry name" value="Homeodomain"/>
    <property type="match status" value="1"/>
</dbReference>
<evidence type="ECO:0000256" key="7">
    <source>
        <dbReference type="SAM" id="MobiDB-lite"/>
    </source>
</evidence>
<keyword evidence="2 5" id="KW-0238">DNA-binding</keyword>
<dbReference type="CTD" id="344022"/>
<evidence type="ECO:0000256" key="6">
    <source>
        <dbReference type="RuleBase" id="RU000682"/>
    </source>
</evidence>
<dbReference type="InterPro" id="IPR000047">
    <property type="entry name" value="HTH_motif"/>
</dbReference>
<dbReference type="SMART" id="SM00389">
    <property type="entry name" value="HOX"/>
    <property type="match status" value="1"/>
</dbReference>
<dbReference type="PANTHER" id="PTHR24339">
    <property type="entry name" value="HOMEOBOX PROTEIN EMX-RELATED"/>
    <property type="match status" value="1"/>
</dbReference>
<comment type="subcellular location">
    <subcellularLocation>
        <location evidence="1 5 6">Nucleus</location>
    </subcellularLocation>
</comment>
<dbReference type="FunFam" id="1.10.10.60:FF:000318">
    <property type="entry name" value="homeobox protein notochord"/>
    <property type="match status" value="1"/>
</dbReference>
<dbReference type="InterPro" id="IPR050877">
    <property type="entry name" value="EMX-VAX-Noto_Homeobox_TFs"/>
</dbReference>
<proteinExistence type="predicted"/>
<protein>
    <submittedName>
        <fullName evidence="9">Homeobox protein notochord</fullName>
    </submittedName>
</protein>
<feature type="region of interest" description="Disordered" evidence="7">
    <location>
        <begin position="262"/>
        <end position="300"/>
    </location>
</feature>
<evidence type="ECO:0000256" key="5">
    <source>
        <dbReference type="PROSITE-ProRule" id="PRU00108"/>
    </source>
</evidence>
<dbReference type="PROSITE" id="PS50071">
    <property type="entry name" value="HOMEOBOX_2"/>
    <property type="match status" value="1"/>
</dbReference>